<feature type="transmembrane region" description="Helical" evidence="1">
    <location>
        <begin position="12"/>
        <end position="30"/>
    </location>
</feature>
<accession>A0ABD2JD15</accession>
<proteinExistence type="predicted"/>
<dbReference type="AlphaFoldDB" id="A0ABD2JD15"/>
<dbReference type="Pfam" id="PF10317">
    <property type="entry name" value="7TM_GPCR_Srd"/>
    <property type="match status" value="1"/>
</dbReference>
<name>A0ABD2JD15_HETSC</name>
<keyword evidence="3" id="KW-1185">Reference proteome</keyword>
<evidence type="ECO:0000313" key="2">
    <source>
        <dbReference type="EMBL" id="KAL3088402.1"/>
    </source>
</evidence>
<evidence type="ECO:0000313" key="3">
    <source>
        <dbReference type="Proteomes" id="UP001620645"/>
    </source>
</evidence>
<comment type="caution">
    <text evidence="2">The sequence shown here is derived from an EMBL/GenBank/DDBJ whole genome shotgun (WGS) entry which is preliminary data.</text>
</comment>
<dbReference type="InterPro" id="IPR019421">
    <property type="entry name" value="7TM_GPCR_serpentine_rcpt_Srd"/>
</dbReference>
<evidence type="ECO:0000256" key="1">
    <source>
        <dbReference type="SAM" id="Phobius"/>
    </source>
</evidence>
<gene>
    <name evidence="2" type="ORF">niasHS_008357</name>
</gene>
<keyword evidence="1" id="KW-0812">Transmembrane</keyword>
<keyword evidence="1" id="KW-1133">Transmembrane helix</keyword>
<dbReference type="EMBL" id="JBICCN010000158">
    <property type="protein sequence ID" value="KAL3088402.1"/>
    <property type="molecule type" value="Genomic_DNA"/>
</dbReference>
<keyword evidence="1" id="KW-0472">Membrane</keyword>
<dbReference type="Proteomes" id="UP001620645">
    <property type="component" value="Unassembled WGS sequence"/>
</dbReference>
<sequence length="120" mass="13688">MVIQIHRLNASISLFLALCLNAILILLVVKRSPKEMKVYKRILLQTAIVDIALSVLSFLSQDEIVFLRCRKAPQCEILCNYEDWPTFAALKTCGADICGADICGAHSKRHLRRRHLRRDI</sequence>
<protein>
    <submittedName>
        <fullName evidence="2">Uncharacterized protein</fullName>
    </submittedName>
</protein>
<reference evidence="2 3" key="1">
    <citation type="submission" date="2024-10" db="EMBL/GenBank/DDBJ databases">
        <authorList>
            <person name="Kim D."/>
        </authorList>
    </citation>
    <scope>NUCLEOTIDE SEQUENCE [LARGE SCALE GENOMIC DNA]</scope>
    <source>
        <strain evidence="2">Taebaek</strain>
    </source>
</reference>
<organism evidence="2 3">
    <name type="scientific">Heterodera schachtii</name>
    <name type="common">Sugarbeet cyst nematode worm</name>
    <name type="synonym">Tylenchus schachtii</name>
    <dbReference type="NCBI Taxonomy" id="97005"/>
    <lineage>
        <taxon>Eukaryota</taxon>
        <taxon>Metazoa</taxon>
        <taxon>Ecdysozoa</taxon>
        <taxon>Nematoda</taxon>
        <taxon>Chromadorea</taxon>
        <taxon>Rhabditida</taxon>
        <taxon>Tylenchina</taxon>
        <taxon>Tylenchomorpha</taxon>
        <taxon>Tylenchoidea</taxon>
        <taxon>Heteroderidae</taxon>
        <taxon>Heteroderinae</taxon>
        <taxon>Heterodera</taxon>
    </lineage>
</organism>